<gene>
    <name evidence="1" type="ORF">IFM89_031435</name>
</gene>
<accession>A0A835HI52</accession>
<organism evidence="1 2">
    <name type="scientific">Coptis chinensis</name>
    <dbReference type="NCBI Taxonomy" id="261450"/>
    <lineage>
        <taxon>Eukaryota</taxon>
        <taxon>Viridiplantae</taxon>
        <taxon>Streptophyta</taxon>
        <taxon>Embryophyta</taxon>
        <taxon>Tracheophyta</taxon>
        <taxon>Spermatophyta</taxon>
        <taxon>Magnoliopsida</taxon>
        <taxon>Ranunculales</taxon>
        <taxon>Ranunculaceae</taxon>
        <taxon>Coptidoideae</taxon>
        <taxon>Coptis</taxon>
    </lineage>
</organism>
<name>A0A835HI52_9MAGN</name>
<sequence length="173" mass="19207">MICKQPFCVVKWIAVCGDIRKTELCHSCSELENVCERIYNVVDDDPASCAEVFAFAHTLIEKKWPGQIKTRNYSDMSESEINTTENKVQHNFGVETQGITIHAPLLLGLVNNVVSVTISAFVLEDSKKTIAREEEWRSATRAVEYDSKGDGGMTSLCGAPMSTGEHNGSKFDR</sequence>
<dbReference type="Proteomes" id="UP000631114">
    <property type="component" value="Unassembled WGS sequence"/>
</dbReference>
<comment type="caution">
    <text evidence="1">The sequence shown here is derived from an EMBL/GenBank/DDBJ whole genome shotgun (WGS) entry which is preliminary data.</text>
</comment>
<evidence type="ECO:0000313" key="2">
    <source>
        <dbReference type="Proteomes" id="UP000631114"/>
    </source>
</evidence>
<proteinExistence type="predicted"/>
<reference evidence="1 2" key="1">
    <citation type="submission" date="2020-10" db="EMBL/GenBank/DDBJ databases">
        <title>The Coptis chinensis genome and diversification of protoberbering-type alkaloids.</title>
        <authorList>
            <person name="Wang B."/>
            <person name="Shu S."/>
            <person name="Song C."/>
            <person name="Liu Y."/>
        </authorList>
    </citation>
    <scope>NUCLEOTIDE SEQUENCE [LARGE SCALE GENOMIC DNA]</scope>
    <source>
        <strain evidence="1">HL-2020</strain>
        <tissue evidence="1">Leaf</tissue>
    </source>
</reference>
<protein>
    <submittedName>
        <fullName evidence="1">Uncharacterized protein</fullName>
    </submittedName>
</protein>
<keyword evidence="2" id="KW-1185">Reference proteome</keyword>
<dbReference type="AlphaFoldDB" id="A0A835HI52"/>
<dbReference type="OrthoDB" id="10259600at2759"/>
<dbReference type="Gene3D" id="3.40.50.720">
    <property type="entry name" value="NAD(P)-binding Rossmann-like Domain"/>
    <property type="match status" value="1"/>
</dbReference>
<evidence type="ECO:0000313" key="1">
    <source>
        <dbReference type="EMBL" id="KAF9598767.1"/>
    </source>
</evidence>
<dbReference type="EMBL" id="JADFTS010000007">
    <property type="protein sequence ID" value="KAF9598767.1"/>
    <property type="molecule type" value="Genomic_DNA"/>
</dbReference>